<keyword evidence="7" id="KW-1185">Reference proteome</keyword>
<dbReference type="Proteomes" id="UP000783934">
    <property type="component" value="Unassembled WGS sequence"/>
</dbReference>
<protein>
    <submittedName>
        <fullName evidence="6">DNA-binding transcriptional LysR family regulator</fullName>
    </submittedName>
</protein>
<reference evidence="6 7" key="1">
    <citation type="submission" date="2020-03" db="EMBL/GenBank/DDBJ databases">
        <title>Genomic Encyclopedia of Type Strains, Phase IV (KMG-IV): sequencing the most valuable type-strain genomes for metagenomic binning, comparative biology and taxonomic classification.</title>
        <authorList>
            <person name="Goeker M."/>
        </authorList>
    </citation>
    <scope>NUCLEOTIDE SEQUENCE [LARGE SCALE GENOMIC DNA]</scope>
    <source>
        <strain evidence="6 7">DSM 26613</strain>
    </source>
</reference>
<dbReference type="PANTHER" id="PTHR30346">
    <property type="entry name" value="TRANSCRIPTIONAL DUAL REGULATOR HCAR-RELATED"/>
    <property type="match status" value="1"/>
</dbReference>
<dbReference type="PROSITE" id="PS50931">
    <property type="entry name" value="HTH_LYSR"/>
    <property type="match status" value="1"/>
</dbReference>
<evidence type="ECO:0000256" key="2">
    <source>
        <dbReference type="ARBA" id="ARBA00023015"/>
    </source>
</evidence>
<dbReference type="SUPFAM" id="SSF53850">
    <property type="entry name" value="Periplasmic binding protein-like II"/>
    <property type="match status" value="1"/>
</dbReference>
<dbReference type="PANTHER" id="PTHR30346:SF17">
    <property type="entry name" value="LYSR FAMILY TRANSCRIPTIONAL REGULATOR"/>
    <property type="match status" value="1"/>
</dbReference>
<dbReference type="InterPro" id="IPR036388">
    <property type="entry name" value="WH-like_DNA-bd_sf"/>
</dbReference>
<dbReference type="PRINTS" id="PR00039">
    <property type="entry name" value="HTHLYSR"/>
</dbReference>
<dbReference type="GO" id="GO:0003677">
    <property type="term" value="F:DNA binding"/>
    <property type="evidence" value="ECO:0007669"/>
    <property type="project" value="UniProtKB-KW"/>
</dbReference>
<comment type="similarity">
    <text evidence="1">Belongs to the LysR transcriptional regulatory family.</text>
</comment>
<dbReference type="InterPro" id="IPR036390">
    <property type="entry name" value="WH_DNA-bd_sf"/>
</dbReference>
<dbReference type="SUPFAM" id="SSF46785">
    <property type="entry name" value="Winged helix' DNA-binding domain"/>
    <property type="match status" value="1"/>
</dbReference>
<proteinExistence type="inferred from homology"/>
<evidence type="ECO:0000259" key="5">
    <source>
        <dbReference type="PROSITE" id="PS50931"/>
    </source>
</evidence>
<evidence type="ECO:0000256" key="4">
    <source>
        <dbReference type="ARBA" id="ARBA00023163"/>
    </source>
</evidence>
<dbReference type="EMBL" id="JAATIZ010000004">
    <property type="protein sequence ID" value="NJB66007.1"/>
    <property type="molecule type" value="Genomic_DNA"/>
</dbReference>
<evidence type="ECO:0000313" key="7">
    <source>
        <dbReference type="Proteomes" id="UP000783934"/>
    </source>
</evidence>
<organism evidence="6 7">
    <name type="scientific">Paenalcaligenes hominis</name>
    <dbReference type="NCBI Taxonomy" id="643674"/>
    <lineage>
        <taxon>Bacteria</taxon>
        <taxon>Pseudomonadati</taxon>
        <taxon>Pseudomonadota</taxon>
        <taxon>Betaproteobacteria</taxon>
        <taxon>Burkholderiales</taxon>
        <taxon>Alcaligenaceae</taxon>
        <taxon>Paenalcaligenes</taxon>
    </lineage>
</organism>
<evidence type="ECO:0000256" key="1">
    <source>
        <dbReference type="ARBA" id="ARBA00009437"/>
    </source>
</evidence>
<gene>
    <name evidence="6" type="ORF">GGR41_002262</name>
</gene>
<keyword evidence="3 6" id="KW-0238">DNA-binding</keyword>
<dbReference type="Gene3D" id="1.10.10.10">
    <property type="entry name" value="Winged helix-like DNA-binding domain superfamily/Winged helix DNA-binding domain"/>
    <property type="match status" value="1"/>
</dbReference>
<dbReference type="InterPro" id="IPR005119">
    <property type="entry name" value="LysR_subst-bd"/>
</dbReference>
<name>A0ABX0WTD3_9BURK</name>
<evidence type="ECO:0000313" key="6">
    <source>
        <dbReference type="EMBL" id="NJB66007.1"/>
    </source>
</evidence>
<dbReference type="Pfam" id="PF03466">
    <property type="entry name" value="LysR_substrate"/>
    <property type="match status" value="1"/>
</dbReference>
<comment type="caution">
    <text evidence="6">The sequence shown here is derived from an EMBL/GenBank/DDBJ whole genome shotgun (WGS) entry which is preliminary data.</text>
</comment>
<dbReference type="InterPro" id="IPR000847">
    <property type="entry name" value="LysR_HTH_N"/>
</dbReference>
<dbReference type="RefSeq" id="WP_167661913.1">
    <property type="nucleotide sequence ID" value="NZ_BMCQ01000005.1"/>
</dbReference>
<accession>A0ABX0WTD3</accession>
<keyword evidence="4" id="KW-0804">Transcription</keyword>
<dbReference type="Pfam" id="PF00126">
    <property type="entry name" value="HTH_1"/>
    <property type="match status" value="1"/>
</dbReference>
<keyword evidence="2" id="KW-0805">Transcription regulation</keyword>
<evidence type="ECO:0000256" key="3">
    <source>
        <dbReference type="ARBA" id="ARBA00023125"/>
    </source>
</evidence>
<feature type="domain" description="HTH lysR-type" evidence="5">
    <location>
        <begin position="1"/>
        <end position="58"/>
    </location>
</feature>
<dbReference type="Gene3D" id="3.40.190.10">
    <property type="entry name" value="Periplasmic binding protein-like II"/>
    <property type="match status" value="2"/>
</dbReference>
<sequence length="319" mass="36695">MNLRQIRYFVIVAQEKNFTRAAEILHISQPPLSRQIQLLEETLDVRLFVRSSRPLKLTEAGKVFYEQAVQILSRVEQMKRSTQQVGRNERHSLSLGFVPSMLYGGLPTLVKRLRILRPHLNINLVELLSSQQPEALRTGLIDVGFGRLRLNFPDISRLVLREERLMVATPEEHPLASPDDSPIALTQLERENVILFPKEHRPNFGDSVLSMLRDHNFQPKKIQEVSQLQTALGLVSANMGICIAPSSINGLRSDLCYRLLGDESLTTPIILNYRTNDNTEIIELMLDLLIETYKEKHPWLKHSLHCFTKEKKDNTFFKN</sequence>